<dbReference type="RefSeq" id="WP_129014352.1">
    <property type="nucleotide sequence ID" value="NZ_CBCSEI010000020.1"/>
</dbReference>
<name>A0A6M8NLP0_9BACT</name>
<organism evidence="1 2">
    <name type="scientific">Arcobacter cloacae</name>
    <dbReference type="NCBI Taxonomy" id="1054034"/>
    <lineage>
        <taxon>Bacteria</taxon>
        <taxon>Pseudomonadati</taxon>
        <taxon>Campylobacterota</taxon>
        <taxon>Epsilonproteobacteria</taxon>
        <taxon>Campylobacterales</taxon>
        <taxon>Arcobacteraceae</taxon>
        <taxon>Arcobacter</taxon>
    </lineage>
</organism>
<protein>
    <submittedName>
        <fullName evidence="1">Uncharacterized protein</fullName>
    </submittedName>
</protein>
<reference evidence="1 2" key="1">
    <citation type="submission" date="2017-09" db="EMBL/GenBank/DDBJ databases">
        <title>Genomics of the genus Arcobacter.</title>
        <authorList>
            <person name="Perez-Cataluna A."/>
            <person name="Figueras M.J."/>
            <person name="Salas-Masso N."/>
        </authorList>
    </citation>
    <scope>NUCLEOTIDE SEQUENCE [LARGE SCALE GENOMIC DNA]</scope>
    <source>
        <strain evidence="1 2">CECT 7834</strain>
    </source>
</reference>
<evidence type="ECO:0000313" key="1">
    <source>
        <dbReference type="EMBL" id="RXI38208.1"/>
    </source>
</evidence>
<accession>A0A6M8NLP0</accession>
<comment type="caution">
    <text evidence="1">The sequence shown here is derived from an EMBL/GenBank/DDBJ whole genome shotgun (WGS) entry which is preliminary data.</text>
</comment>
<keyword evidence="2" id="KW-1185">Reference proteome</keyword>
<sequence>MEKIFLAISIKEKKTKIAVFQIDKNNDIFINEAHIINSFISKSKPQKNIKKILKNFTIYQTIISIYNDCSKDYKKSLESFDFKYELFNELFIMNEAIKVVGKNELKSIKTKLKYIENGWLDFSQIKHIDLNGLIHYKLNNRE</sequence>
<gene>
    <name evidence="1" type="ORF">CP963_11640</name>
</gene>
<proteinExistence type="predicted"/>
<dbReference type="Proteomes" id="UP000290378">
    <property type="component" value="Unassembled WGS sequence"/>
</dbReference>
<dbReference type="EMBL" id="NXII01000021">
    <property type="protein sequence ID" value="RXI38208.1"/>
    <property type="molecule type" value="Genomic_DNA"/>
</dbReference>
<dbReference type="AlphaFoldDB" id="A0A6M8NLP0"/>
<evidence type="ECO:0000313" key="2">
    <source>
        <dbReference type="Proteomes" id="UP000290378"/>
    </source>
</evidence>